<dbReference type="GO" id="GO:0003677">
    <property type="term" value="F:DNA binding"/>
    <property type="evidence" value="ECO:0007669"/>
    <property type="project" value="UniProtKB-KW"/>
</dbReference>
<dbReference type="SUPFAM" id="SSF52540">
    <property type="entry name" value="P-loop containing nucleoside triphosphate hydrolases"/>
    <property type="match status" value="2"/>
</dbReference>
<dbReference type="InterPro" id="IPR049035">
    <property type="entry name" value="ADDB_N"/>
</dbReference>
<evidence type="ECO:0000259" key="10">
    <source>
        <dbReference type="PROSITE" id="PS51217"/>
    </source>
</evidence>
<keyword evidence="5" id="KW-0347">Helicase</keyword>
<organism evidence="11 12">
    <name type="scientific">Zongyangia hominis</name>
    <dbReference type="NCBI Taxonomy" id="2763677"/>
    <lineage>
        <taxon>Bacteria</taxon>
        <taxon>Bacillati</taxon>
        <taxon>Bacillota</taxon>
        <taxon>Clostridia</taxon>
        <taxon>Eubacteriales</taxon>
        <taxon>Oscillospiraceae</taxon>
        <taxon>Zongyangia</taxon>
    </lineage>
</organism>
<dbReference type="GO" id="GO:0005524">
    <property type="term" value="F:ATP binding"/>
    <property type="evidence" value="ECO:0007669"/>
    <property type="project" value="UniProtKB-KW"/>
</dbReference>
<evidence type="ECO:0000313" key="11">
    <source>
        <dbReference type="EMBL" id="MBC8569246.1"/>
    </source>
</evidence>
<dbReference type="GO" id="GO:0004527">
    <property type="term" value="F:exonuclease activity"/>
    <property type="evidence" value="ECO:0007669"/>
    <property type="project" value="UniProtKB-KW"/>
</dbReference>
<keyword evidence="8" id="KW-0238">DNA-binding</keyword>
<evidence type="ECO:0000256" key="8">
    <source>
        <dbReference type="ARBA" id="ARBA00023125"/>
    </source>
</evidence>
<dbReference type="GO" id="GO:0006310">
    <property type="term" value="P:DNA recombination"/>
    <property type="evidence" value="ECO:0007669"/>
    <property type="project" value="TreeGrafter"/>
</dbReference>
<protein>
    <submittedName>
        <fullName evidence="11">Exodeoxyribonuclease V subunit gamma</fullName>
    </submittedName>
</protein>
<sequence length="1111" mass="123979">MLYLIMGPSGTGKTSFLLHKAEEFSRGGKRVFLIVPEQYSFETEKAVSAFLSGGGEKVEAVSFSRLSNLIFREFGGLSGDTLSDSGRTMLMSMVLDEVGETLSVYDRHAKSVPFASKALAMLDEFKNSALSPETVASLSEELSDGPIGEKLGDLSLIYSTYEAMLQKGRHDARDDLMRALALVRDTGFFAGAVVMLDGFFSFPKAELLLIACALQEAEEVYVSLCCDGLGASQARAFDVGRDTARKLLRIARENGAAAAPPVLLTEPYRFQAATLSHVAGQIPYAACGKTKINDGSVLVAQAGSRYEEVRFVAASIRRMVREEGLRYRDMVVIARSVEDYQTALEDVFARYGIPCFMDERIEVQHMPLMTLVTSLVDVARSNFSTEDILRHLKTGLLDLDPDAIYLLEGYCGLWGVDRAGWTRPFQQNPAGMKTRMEEEDKARLEELEAWRQAVMEPLAAFKDQVRGSLDGERFARAIFDYLEQTGVPGRIENLSAQYERAGEKARADELYACWDLLMGLLEQFSAVLGRRTLGLKRLGELLSLAVADSDLGHIPQTLDQVTVGAADRIRPSGPKVTVILGANEGSFPLSVPPQSLISQSERLKINRLGEQVFETLEDRFYKEFTYIYTAVTSPSHKLMVTYPTQDTDGKPLFPAPFVSQLCAMVEGLRPVEVGTLSPEMLVENEASAMDTLAEHLREDTALTASLAQVVERREPLQVQNLFAIAENRPYLLEDEETARKLLGHRLRLSPSRLERFYRCPFQYFCRDMLRLEPKKRAEFSPVQSGTLIHYVLEQMVSAHGARGLKNLSRAQLREESEGLLREYLHTVFGEEIPKRMQYLFLRLSDTLVRLLRQLSREFAQSAFEPADFELPISEHSENKPVELVSKTGERVLVEGVVDRVDIADIRGRKYVRVVDYKSGVKQFSLSDVAHGLNMQMLIYLFSLWENGAGKYKDCYPAGVLYLPAKSEIIAADRHVSDEEMEAEHQKTMKMNGLILEDEAVVEAMEEDVRGVFIPAKKKKDGSFDKASSLASLARFGKLSRYVDDQITAMADALRGGKIQASPTEDNGLNACAFCDYQAVCKHEREDGRRSLAAVDKDQFYSALDERYGEGE</sequence>
<keyword evidence="9" id="KW-0234">DNA repair</keyword>
<dbReference type="Pfam" id="PF12705">
    <property type="entry name" value="PDDEXK_1"/>
    <property type="match status" value="1"/>
</dbReference>
<dbReference type="RefSeq" id="WP_262396355.1">
    <property type="nucleotide sequence ID" value="NZ_JACRTC010000001.1"/>
</dbReference>
<dbReference type="PANTHER" id="PTHR30591:SF1">
    <property type="entry name" value="RECBCD ENZYME SUBUNIT RECC"/>
    <property type="match status" value="1"/>
</dbReference>
<name>A0A926EC53_9FIRM</name>
<gene>
    <name evidence="11" type="ORF">H8709_00180</name>
</gene>
<dbReference type="GO" id="GO:0004386">
    <property type="term" value="F:helicase activity"/>
    <property type="evidence" value="ECO:0007669"/>
    <property type="project" value="UniProtKB-KW"/>
</dbReference>
<evidence type="ECO:0000256" key="9">
    <source>
        <dbReference type="ARBA" id="ARBA00023204"/>
    </source>
</evidence>
<dbReference type="Proteomes" id="UP000660861">
    <property type="component" value="Unassembled WGS sequence"/>
</dbReference>
<feature type="domain" description="UvrD-like helicase C-terminal" evidence="10">
    <location>
        <begin position="253"/>
        <end position="568"/>
    </location>
</feature>
<dbReference type="GO" id="GO:0006281">
    <property type="term" value="P:DNA repair"/>
    <property type="evidence" value="ECO:0007669"/>
    <property type="project" value="UniProtKB-KW"/>
</dbReference>
<reference evidence="11" key="1">
    <citation type="submission" date="2020-08" db="EMBL/GenBank/DDBJ databases">
        <title>Genome public.</title>
        <authorList>
            <person name="Liu C."/>
            <person name="Sun Q."/>
        </authorList>
    </citation>
    <scope>NUCLEOTIDE SEQUENCE</scope>
    <source>
        <strain evidence="11">NSJ-54</strain>
    </source>
</reference>
<keyword evidence="2" id="KW-0547">Nucleotide-binding</keyword>
<dbReference type="Gene3D" id="3.90.320.10">
    <property type="match status" value="1"/>
</dbReference>
<accession>A0A926EC53</accession>
<keyword evidence="3" id="KW-0227">DNA damage</keyword>
<evidence type="ECO:0000256" key="4">
    <source>
        <dbReference type="ARBA" id="ARBA00022801"/>
    </source>
</evidence>
<evidence type="ECO:0000256" key="3">
    <source>
        <dbReference type="ARBA" id="ARBA00022763"/>
    </source>
</evidence>
<comment type="caution">
    <text evidence="11">The sequence shown here is derived from an EMBL/GenBank/DDBJ whole genome shotgun (WGS) entry which is preliminary data.</text>
</comment>
<keyword evidence="12" id="KW-1185">Reference proteome</keyword>
<dbReference type="InterPro" id="IPR011604">
    <property type="entry name" value="PDDEXK-like_dom_sf"/>
</dbReference>
<keyword evidence="6" id="KW-0269">Exonuclease</keyword>
<evidence type="ECO:0000256" key="2">
    <source>
        <dbReference type="ARBA" id="ARBA00022741"/>
    </source>
</evidence>
<keyword evidence="4" id="KW-0378">Hydrolase</keyword>
<dbReference type="Gene3D" id="3.40.50.300">
    <property type="entry name" value="P-loop containing nucleotide triphosphate hydrolases"/>
    <property type="match status" value="3"/>
</dbReference>
<evidence type="ECO:0000256" key="6">
    <source>
        <dbReference type="ARBA" id="ARBA00022839"/>
    </source>
</evidence>
<dbReference type="EMBL" id="JACRTC010000001">
    <property type="protein sequence ID" value="MBC8569246.1"/>
    <property type="molecule type" value="Genomic_DNA"/>
</dbReference>
<dbReference type="InterPro" id="IPR027417">
    <property type="entry name" value="P-loop_NTPase"/>
</dbReference>
<proteinExistence type="predicted"/>
<dbReference type="InterPro" id="IPR038726">
    <property type="entry name" value="PDDEXK_AddAB-type"/>
</dbReference>
<evidence type="ECO:0000256" key="1">
    <source>
        <dbReference type="ARBA" id="ARBA00022722"/>
    </source>
</evidence>
<evidence type="ECO:0000256" key="7">
    <source>
        <dbReference type="ARBA" id="ARBA00022840"/>
    </source>
</evidence>
<keyword evidence="1" id="KW-0540">Nuclease</keyword>
<dbReference type="InterPro" id="IPR014017">
    <property type="entry name" value="DNA_helicase_UvrD-like_C"/>
</dbReference>
<dbReference type="PANTHER" id="PTHR30591">
    <property type="entry name" value="RECBCD ENZYME SUBUNIT RECC"/>
    <property type="match status" value="1"/>
</dbReference>
<evidence type="ECO:0000313" key="12">
    <source>
        <dbReference type="Proteomes" id="UP000660861"/>
    </source>
</evidence>
<dbReference type="Pfam" id="PF21445">
    <property type="entry name" value="ADDB_N"/>
    <property type="match status" value="1"/>
</dbReference>
<dbReference type="PROSITE" id="PS51217">
    <property type="entry name" value="UVRD_HELICASE_CTER"/>
    <property type="match status" value="1"/>
</dbReference>
<keyword evidence="7" id="KW-0067">ATP-binding</keyword>
<dbReference type="AlphaFoldDB" id="A0A926EC53"/>
<evidence type="ECO:0000256" key="5">
    <source>
        <dbReference type="ARBA" id="ARBA00022806"/>
    </source>
</evidence>